<evidence type="ECO:0000313" key="3">
    <source>
        <dbReference type="Proteomes" id="UP000045782"/>
    </source>
</evidence>
<feature type="transmembrane region" description="Helical" evidence="1">
    <location>
        <begin position="12"/>
        <end position="35"/>
    </location>
</feature>
<organism evidence="2 3">
    <name type="scientific">Mycobacteroides abscessus</name>
    <dbReference type="NCBI Taxonomy" id="36809"/>
    <lineage>
        <taxon>Bacteria</taxon>
        <taxon>Bacillati</taxon>
        <taxon>Actinomycetota</taxon>
        <taxon>Actinomycetes</taxon>
        <taxon>Mycobacteriales</taxon>
        <taxon>Mycobacteriaceae</taxon>
        <taxon>Mycobacteroides</taxon>
    </lineage>
</organism>
<feature type="transmembrane region" description="Helical" evidence="1">
    <location>
        <begin position="103"/>
        <end position="126"/>
    </location>
</feature>
<sequence>MIAGLDLWHWPLPVPLLFMVAGIAVAVLVGAIAAARRRSKDPQGAAEVLLGTACAAGLLLMFCNTMYKVPFNGDILVDEEGNVVHQVLQVIPTGAPEWLQKGVFSLVAVAAVEFLYVVVLTAIAALRPAKPAKHPATSG</sequence>
<keyword evidence="1" id="KW-0812">Transmembrane</keyword>
<evidence type="ECO:0000256" key="1">
    <source>
        <dbReference type="SAM" id="Phobius"/>
    </source>
</evidence>
<dbReference type="EMBL" id="CSWP01000009">
    <property type="protein sequence ID" value="CPV67141.1"/>
    <property type="molecule type" value="Genomic_DNA"/>
</dbReference>
<dbReference type="Proteomes" id="UP000045782">
    <property type="component" value="Unassembled WGS sequence"/>
</dbReference>
<dbReference type="RefSeq" id="WP_052619183.1">
    <property type="nucleotide sequence ID" value="NZ_CSWP01000009.1"/>
</dbReference>
<keyword evidence="1" id="KW-0472">Membrane</keyword>
<gene>
    <name evidence="2" type="ORF">ERS075579_04159</name>
</gene>
<evidence type="ECO:0000313" key="2">
    <source>
        <dbReference type="EMBL" id="CPV67141.1"/>
    </source>
</evidence>
<feature type="transmembrane region" description="Helical" evidence="1">
    <location>
        <begin position="47"/>
        <end position="67"/>
    </location>
</feature>
<dbReference type="AlphaFoldDB" id="A0A0U0ZSR8"/>
<keyword evidence="1" id="KW-1133">Transmembrane helix</keyword>
<reference evidence="2 3" key="1">
    <citation type="submission" date="2015-03" db="EMBL/GenBank/DDBJ databases">
        <authorList>
            <person name="Murphy D."/>
        </authorList>
    </citation>
    <scope>NUCLEOTIDE SEQUENCE [LARGE SCALE GENOMIC DNA]</scope>
    <source>
        <strain evidence="2 3">PAP088</strain>
    </source>
</reference>
<protein>
    <submittedName>
        <fullName evidence="2">Uncharacterized protein</fullName>
    </submittedName>
</protein>
<proteinExistence type="predicted"/>
<accession>A0A0U0ZSR8</accession>
<name>A0A0U0ZSR8_9MYCO</name>